<protein>
    <submittedName>
        <fullName evidence="2">Uncharacterized protein</fullName>
    </submittedName>
</protein>
<accession>A0A2K3LAQ9</accession>
<sequence length="61" mass="6692">MALKNTQMGRSDDLEDDEGWVRGFDADGGSRSQFLSHVSEFANGGSKTEIESYISQFGCNL</sequence>
<dbReference type="EMBL" id="ASHM01029294">
    <property type="protein sequence ID" value="PNX75604.1"/>
    <property type="molecule type" value="Genomic_DNA"/>
</dbReference>
<gene>
    <name evidence="2" type="ORF">L195_g031543</name>
</gene>
<dbReference type="AlphaFoldDB" id="A0A2K3LAQ9"/>
<evidence type="ECO:0000313" key="3">
    <source>
        <dbReference type="Proteomes" id="UP000236291"/>
    </source>
</evidence>
<evidence type="ECO:0000256" key="1">
    <source>
        <dbReference type="SAM" id="MobiDB-lite"/>
    </source>
</evidence>
<comment type="caution">
    <text evidence="2">The sequence shown here is derived from an EMBL/GenBank/DDBJ whole genome shotgun (WGS) entry which is preliminary data.</text>
</comment>
<dbReference type="Proteomes" id="UP000236291">
    <property type="component" value="Unassembled WGS sequence"/>
</dbReference>
<reference evidence="2 3" key="2">
    <citation type="journal article" date="2017" name="Front. Plant Sci.">
        <title>Gene Classification and Mining of Molecular Markers Useful in Red Clover (Trifolium pratense) Breeding.</title>
        <authorList>
            <person name="Istvanek J."/>
            <person name="Dluhosova J."/>
            <person name="Dluhos P."/>
            <person name="Patkova L."/>
            <person name="Nedelnik J."/>
            <person name="Repkova J."/>
        </authorList>
    </citation>
    <scope>NUCLEOTIDE SEQUENCE [LARGE SCALE GENOMIC DNA]</scope>
    <source>
        <strain evidence="3">cv. Tatra</strain>
        <tissue evidence="2">Young leaves</tissue>
    </source>
</reference>
<evidence type="ECO:0000313" key="2">
    <source>
        <dbReference type="EMBL" id="PNX75604.1"/>
    </source>
</evidence>
<reference evidence="2 3" key="1">
    <citation type="journal article" date="2014" name="Am. J. Bot.">
        <title>Genome assembly and annotation for red clover (Trifolium pratense; Fabaceae).</title>
        <authorList>
            <person name="Istvanek J."/>
            <person name="Jaros M."/>
            <person name="Krenek A."/>
            <person name="Repkova J."/>
        </authorList>
    </citation>
    <scope>NUCLEOTIDE SEQUENCE [LARGE SCALE GENOMIC DNA]</scope>
    <source>
        <strain evidence="3">cv. Tatra</strain>
        <tissue evidence="2">Young leaves</tissue>
    </source>
</reference>
<proteinExistence type="predicted"/>
<organism evidence="2 3">
    <name type="scientific">Trifolium pratense</name>
    <name type="common">Red clover</name>
    <dbReference type="NCBI Taxonomy" id="57577"/>
    <lineage>
        <taxon>Eukaryota</taxon>
        <taxon>Viridiplantae</taxon>
        <taxon>Streptophyta</taxon>
        <taxon>Embryophyta</taxon>
        <taxon>Tracheophyta</taxon>
        <taxon>Spermatophyta</taxon>
        <taxon>Magnoliopsida</taxon>
        <taxon>eudicotyledons</taxon>
        <taxon>Gunneridae</taxon>
        <taxon>Pentapetalae</taxon>
        <taxon>rosids</taxon>
        <taxon>fabids</taxon>
        <taxon>Fabales</taxon>
        <taxon>Fabaceae</taxon>
        <taxon>Papilionoideae</taxon>
        <taxon>50 kb inversion clade</taxon>
        <taxon>NPAAA clade</taxon>
        <taxon>Hologalegina</taxon>
        <taxon>IRL clade</taxon>
        <taxon>Trifolieae</taxon>
        <taxon>Trifolium</taxon>
    </lineage>
</organism>
<feature type="region of interest" description="Disordered" evidence="1">
    <location>
        <begin position="1"/>
        <end position="21"/>
    </location>
</feature>
<name>A0A2K3LAQ9_TRIPR</name>